<name>A0AAW1KYG2_SAPOF</name>
<feature type="region of interest" description="Disordered" evidence="9">
    <location>
        <begin position="1"/>
        <end position="44"/>
    </location>
</feature>
<evidence type="ECO:0000256" key="6">
    <source>
        <dbReference type="ARBA" id="ARBA00023242"/>
    </source>
</evidence>
<evidence type="ECO:0000256" key="7">
    <source>
        <dbReference type="ARBA" id="ARBA00023294"/>
    </source>
</evidence>
<feature type="compositionally biased region" description="Polar residues" evidence="9">
    <location>
        <begin position="1"/>
        <end position="14"/>
    </location>
</feature>
<feature type="region of interest" description="Disordered" evidence="9">
    <location>
        <begin position="160"/>
        <end position="183"/>
    </location>
</feature>
<organism evidence="11 12">
    <name type="scientific">Saponaria officinalis</name>
    <name type="common">Common soapwort</name>
    <name type="synonym">Lychnis saponaria</name>
    <dbReference type="NCBI Taxonomy" id="3572"/>
    <lineage>
        <taxon>Eukaryota</taxon>
        <taxon>Viridiplantae</taxon>
        <taxon>Streptophyta</taxon>
        <taxon>Embryophyta</taxon>
        <taxon>Tracheophyta</taxon>
        <taxon>Spermatophyta</taxon>
        <taxon>Magnoliopsida</taxon>
        <taxon>eudicotyledons</taxon>
        <taxon>Gunneridae</taxon>
        <taxon>Pentapetalae</taxon>
        <taxon>Caryophyllales</taxon>
        <taxon>Caryophyllaceae</taxon>
        <taxon>Caryophylleae</taxon>
        <taxon>Saponaria</taxon>
    </lineage>
</organism>
<dbReference type="EMBL" id="JBDFQZ010000005">
    <property type="protein sequence ID" value="KAK9726442.1"/>
    <property type="molecule type" value="Genomic_DNA"/>
</dbReference>
<evidence type="ECO:0000256" key="1">
    <source>
        <dbReference type="ARBA" id="ARBA00004123"/>
    </source>
</evidence>
<comment type="similarity">
    <text evidence="2 8">Belongs to the Aux/IAA family.</text>
</comment>
<dbReference type="PANTHER" id="PTHR31734">
    <property type="entry name" value="AUXIN-RESPONSIVE PROTEIN IAA17"/>
    <property type="match status" value="1"/>
</dbReference>
<evidence type="ECO:0000259" key="10">
    <source>
        <dbReference type="PROSITE" id="PS51745"/>
    </source>
</evidence>
<protein>
    <recommendedName>
        <fullName evidence="8">Auxin-responsive protein</fullName>
    </recommendedName>
</protein>
<evidence type="ECO:0000313" key="12">
    <source>
        <dbReference type="Proteomes" id="UP001443914"/>
    </source>
</evidence>
<proteinExistence type="inferred from homology"/>
<dbReference type="Gene3D" id="3.10.20.90">
    <property type="entry name" value="Phosphatidylinositol 3-kinase Catalytic Subunit, Chain A, domain 1"/>
    <property type="match status" value="1"/>
</dbReference>
<sequence>MELGSGSSESSTVEQVPRHDQTDQTVGIAFDDADDDDEGFDESSELELGLGLSLGLLGSSKNFIKNNNKNIKNNVENVDSKEIPRILTAKDLSCSSASSCSSLGLRIPSKNSTNSGVTANINSNNNNKNVSVGTKRAVSPTAVSSQVVGWPPIRSYRMSSMANQPKSTSIDESKGKDNGVYGTEDKVNAASKDKLSPHKSSLFVKVNMDGVGIGRKVDLSAHSSYESLALTLEEMFDNRAEKSNSEELVLMPKVTRPSKLLDGTSDMVLTYEDKDGDWMLVGDVPWRMFVTSVKRLKIMRTSEANGLAPRFEDRSSKQKCRPI</sequence>
<evidence type="ECO:0000256" key="3">
    <source>
        <dbReference type="ARBA" id="ARBA00022491"/>
    </source>
</evidence>
<dbReference type="PANTHER" id="PTHR31734:SF6">
    <property type="entry name" value="AUXIN-RESPONSIVE PROTEIN IAA11"/>
    <property type="match status" value="1"/>
</dbReference>
<feature type="compositionally biased region" description="Acidic residues" evidence="9">
    <location>
        <begin position="31"/>
        <end position="44"/>
    </location>
</feature>
<dbReference type="SUPFAM" id="SSF54277">
    <property type="entry name" value="CAD &amp; PB1 domains"/>
    <property type="match status" value="1"/>
</dbReference>
<keyword evidence="6 8" id="KW-0539">Nucleus</keyword>
<dbReference type="InterPro" id="IPR033389">
    <property type="entry name" value="AUX/IAA_dom"/>
</dbReference>
<comment type="subunit">
    <text evidence="8">Homodimers and heterodimers.</text>
</comment>
<evidence type="ECO:0000256" key="8">
    <source>
        <dbReference type="RuleBase" id="RU004549"/>
    </source>
</evidence>
<comment type="subcellular location">
    <subcellularLocation>
        <location evidence="1 8">Nucleus</location>
    </subcellularLocation>
</comment>
<keyword evidence="4 8" id="KW-0805">Transcription regulation</keyword>
<dbReference type="Pfam" id="PF02309">
    <property type="entry name" value="AUX_IAA"/>
    <property type="match status" value="1"/>
</dbReference>
<keyword evidence="5 8" id="KW-0804">Transcription</keyword>
<dbReference type="InterPro" id="IPR003311">
    <property type="entry name" value="AUX_IAA"/>
</dbReference>
<dbReference type="FunFam" id="3.10.20.90:FF:000078">
    <property type="entry name" value="Auxin-responsive protein"/>
    <property type="match status" value="1"/>
</dbReference>
<evidence type="ECO:0000256" key="9">
    <source>
        <dbReference type="SAM" id="MobiDB-lite"/>
    </source>
</evidence>
<feature type="domain" description="PB1" evidence="10">
    <location>
        <begin position="201"/>
        <end position="303"/>
    </location>
</feature>
<dbReference type="GO" id="GO:0005634">
    <property type="term" value="C:nucleus"/>
    <property type="evidence" value="ECO:0007669"/>
    <property type="project" value="UniProtKB-SubCell"/>
</dbReference>
<accession>A0AAW1KYG2</accession>
<dbReference type="PROSITE" id="PS51745">
    <property type="entry name" value="PB1"/>
    <property type="match status" value="1"/>
</dbReference>
<evidence type="ECO:0000256" key="4">
    <source>
        <dbReference type="ARBA" id="ARBA00023015"/>
    </source>
</evidence>
<feature type="compositionally biased region" description="Basic and acidic residues" evidence="9">
    <location>
        <begin position="169"/>
        <end position="183"/>
    </location>
</feature>
<evidence type="ECO:0000256" key="2">
    <source>
        <dbReference type="ARBA" id="ARBA00006728"/>
    </source>
</evidence>
<dbReference type="InterPro" id="IPR053793">
    <property type="entry name" value="PB1-like"/>
</dbReference>
<keyword evidence="3 8" id="KW-0678">Repressor</keyword>
<gene>
    <name evidence="11" type="ORF">RND81_05G215500</name>
</gene>
<comment type="function">
    <text evidence="8">Aux/IAA proteins are short-lived transcriptional factors that function as repressors of early auxin response genes at low auxin concentrations.</text>
</comment>
<evidence type="ECO:0000313" key="11">
    <source>
        <dbReference type="EMBL" id="KAK9726442.1"/>
    </source>
</evidence>
<dbReference type="GO" id="GO:0006355">
    <property type="term" value="P:regulation of DNA-templated transcription"/>
    <property type="evidence" value="ECO:0007669"/>
    <property type="project" value="InterPro"/>
</dbReference>
<dbReference type="AlphaFoldDB" id="A0AAW1KYG2"/>
<dbReference type="Proteomes" id="UP001443914">
    <property type="component" value="Unassembled WGS sequence"/>
</dbReference>
<evidence type="ECO:0000256" key="5">
    <source>
        <dbReference type="ARBA" id="ARBA00023163"/>
    </source>
</evidence>
<reference evidence="11" key="1">
    <citation type="submission" date="2024-03" db="EMBL/GenBank/DDBJ databases">
        <title>WGS assembly of Saponaria officinalis var. Norfolk2.</title>
        <authorList>
            <person name="Jenkins J."/>
            <person name="Shu S."/>
            <person name="Grimwood J."/>
            <person name="Barry K."/>
            <person name="Goodstein D."/>
            <person name="Schmutz J."/>
            <person name="Leebens-Mack J."/>
            <person name="Osbourn A."/>
        </authorList>
    </citation>
    <scope>NUCLEOTIDE SEQUENCE [LARGE SCALE GENOMIC DNA]</scope>
    <source>
        <strain evidence="11">JIC</strain>
    </source>
</reference>
<comment type="caution">
    <text evidence="11">The sequence shown here is derived from an EMBL/GenBank/DDBJ whole genome shotgun (WGS) entry which is preliminary data.</text>
</comment>
<keyword evidence="12" id="KW-1185">Reference proteome</keyword>
<keyword evidence="7 8" id="KW-0927">Auxin signaling pathway</keyword>
<dbReference type="GO" id="GO:0009734">
    <property type="term" value="P:auxin-activated signaling pathway"/>
    <property type="evidence" value="ECO:0007669"/>
    <property type="project" value="UniProtKB-UniRule"/>
</dbReference>